<evidence type="ECO:0000256" key="4">
    <source>
        <dbReference type="ARBA" id="ARBA00022692"/>
    </source>
</evidence>
<keyword evidence="6 7" id="KW-0472">Membrane</keyword>
<feature type="transmembrane region" description="Helical" evidence="7">
    <location>
        <begin position="200"/>
        <end position="216"/>
    </location>
</feature>
<comment type="caution">
    <text evidence="9">The sequence shown here is derived from an EMBL/GenBank/DDBJ whole genome shotgun (WGS) entry which is preliminary data.</text>
</comment>
<comment type="similarity">
    <text evidence="2">Belongs to the CPA3 antiporters (TC 2.A.63) subunit B family.</text>
</comment>
<dbReference type="EMBL" id="BAAABM010000069">
    <property type="protein sequence ID" value="GAA0369839.1"/>
    <property type="molecule type" value="Genomic_DNA"/>
</dbReference>
<feature type="transmembrane region" description="Helical" evidence="7">
    <location>
        <begin position="176"/>
        <end position="194"/>
    </location>
</feature>
<dbReference type="PANTHER" id="PTHR33932">
    <property type="entry name" value="NA(+)/H(+) ANTIPORTER SUBUNIT B"/>
    <property type="match status" value="1"/>
</dbReference>
<evidence type="ECO:0000256" key="6">
    <source>
        <dbReference type="ARBA" id="ARBA00023136"/>
    </source>
</evidence>
<evidence type="ECO:0000256" key="7">
    <source>
        <dbReference type="SAM" id="Phobius"/>
    </source>
</evidence>
<organism evidence="9 10">
    <name type="scientific">Actinoallomurus spadix</name>
    <dbReference type="NCBI Taxonomy" id="79912"/>
    <lineage>
        <taxon>Bacteria</taxon>
        <taxon>Bacillati</taxon>
        <taxon>Actinomycetota</taxon>
        <taxon>Actinomycetes</taxon>
        <taxon>Streptosporangiales</taxon>
        <taxon>Thermomonosporaceae</taxon>
        <taxon>Actinoallomurus</taxon>
    </lineage>
</organism>
<sequence length="233" mass="24578">MSHRARFAVFVIGVAGLAVLYVLAAFRLPDFGGRFHPYGERAVTSAIAERTKNVVSSVNFDQRAFDTVGEELILFASALGAVVLLRTVRREREEEAGEHGYGPADVFDALRLTGYALLPVTLLIGVYIVAHGHLSPGGGFQGGVVLGTALHLLYLTGDYPALDRLRPVPAFEAGEALAAGVFVILGLAGAGLVIPMNAMVGLEVGCAIVLVLTKFFEQALLVRTDEAGKGEGT</sequence>
<comment type="subcellular location">
    <subcellularLocation>
        <location evidence="1">Cell membrane</location>
        <topology evidence="1">Multi-pass membrane protein</topology>
    </subcellularLocation>
</comment>
<dbReference type="InterPro" id="IPR007182">
    <property type="entry name" value="MnhB"/>
</dbReference>
<dbReference type="RefSeq" id="WP_252805090.1">
    <property type="nucleotide sequence ID" value="NZ_BAAABM010000069.1"/>
</dbReference>
<accession>A0ABP3HFX1</accession>
<keyword evidence="5 7" id="KW-1133">Transmembrane helix</keyword>
<reference evidence="10" key="1">
    <citation type="journal article" date="2019" name="Int. J. Syst. Evol. Microbiol.">
        <title>The Global Catalogue of Microorganisms (GCM) 10K type strain sequencing project: providing services to taxonomists for standard genome sequencing and annotation.</title>
        <authorList>
            <consortium name="The Broad Institute Genomics Platform"/>
            <consortium name="The Broad Institute Genome Sequencing Center for Infectious Disease"/>
            <person name="Wu L."/>
            <person name="Ma J."/>
        </authorList>
    </citation>
    <scope>NUCLEOTIDE SEQUENCE [LARGE SCALE GENOMIC DNA]</scope>
    <source>
        <strain evidence="10">JCM 3146</strain>
    </source>
</reference>
<evidence type="ECO:0000256" key="3">
    <source>
        <dbReference type="ARBA" id="ARBA00022475"/>
    </source>
</evidence>
<keyword evidence="3" id="KW-1003">Cell membrane</keyword>
<gene>
    <name evidence="9" type="ORF">GCM10010151_69690</name>
</gene>
<evidence type="ECO:0000256" key="1">
    <source>
        <dbReference type="ARBA" id="ARBA00004651"/>
    </source>
</evidence>
<keyword evidence="10" id="KW-1185">Reference proteome</keyword>
<name>A0ABP3HFX1_9ACTN</name>
<feature type="transmembrane region" description="Helical" evidence="7">
    <location>
        <begin position="136"/>
        <end position="155"/>
    </location>
</feature>
<feature type="transmembrane region" description="Helical" evidence="7">
    <location>
        <begin position="7"/>
        <end position="28"/>
    </location>
</feature>
<keyword evidence="4 7" id="KW-0812">Transmembrane</keyword>
<feature type="transmembrane region" description="Helical" evidence="7">
    <location>
        <begin position="109"/>
        <end position="130"/>
    </location>
</feature>
<proteinExistence type="inferred from homology"/>
<protein>
    <recommendedName>
        <fullName evidence="8">Na+/H+ antiporter MnhB subunit-related protein domain-containing protein</fullName>
    </recommendedName>
</protein>
<dbReference type="InterPro" id="IPR050622">
    <property type="entry name" value="CPA3_antiporter_subunitB"/>
</dbReference>
<dbReference type="Pfam" id="PF04039">
    <property type="entry name" value="MnhB"/>
    <property type="match status" value="1"/>
</dbReference>
<feature type="domain" description="Na+/H+ antiporter MnhB subunit-related protein" evidence="8">
    <location>
        <begin position="111"/>
        <end position="190"/>
    </location>
</feature>
<evidence type="ECO:0000256" key="2">
    <source>
        <dbReference type="ARBA" id="ARBA00009425"/>
    </source>
</evidence>
<evidence type="ECO:0000313" key="10">
    <source>
        <dbReference type="Proteomes" id="UP001501822"/>
    </source>
</evidence>
<evidence type="ECO:0000259" key="8">
    <source>
        <dbReference type="Pfam" id="PF04039"/>
    </source>
</evidence>
<dbReference type="Proteomes" id="UP001501822">
    <property type="component" value="Unassembled WGS sequence"/>
</dbReference>
<evidence type="ECO:0000313" key="9">
    <source>
        <dbReference type="EMBL" id="GAA0369839.1"/>
    </source>
</evidence>
<dbReference type="PANTHER" id="PTHR33932:SF4">
    <property type="entry name" value="NA(+)_H(+) ANTIPORTER SUBUNIT B"/>
    <property type="match status" value="1"/>
</dbReference>
<evidence type="ECO:0000256" key="5">
    <source>
        <dbReference type="ARBA" id="ARBA00022989"/>
    </source>
</evidence>